<keyword evidence="2" id="KW-0472">Membrane</keyword>
<keyword evidence="2" id="KW-0812">Transmembrane</keyword>
<gene>
    <name evidence="4" type="ORF">MNOR_LOCUS38027</name>
</gene>
<dbReference type="AlphaFoldDB" id="A0AAV2SJ57"/>
<feature type="domain" description="C-type lectin" evidence="3">
    <location>
        <begin position="20"/>
        <end position="145"/>
    </location>
</feature>
<dbReference type="InterPro" id="IPR050828">
    <property type="entry name" value="C-type_lectin/matrix_domain"/>
</dbReference>
<dbReference type="InterPro" id="IPR016187">
    <property type="entry name" value="CTDL_fold"/>
</dbReference>
<keyword evidence="2" id="KW-1133">Transmembrane helix</keyword>
<dbReference type="InterPro" id="IPR016186">
    <property type="entry name" value="C-type_lectin-like/link_sf"/>
</dbReference>
<sequence>MSKLVQNANLFRCLTDWLSLNGDCFYISTNKFLPWNMSKSFCEAKGASLVQPTTATQVQDLAGLLKAYSTYWVGASNQANTTYKWLSGDQVTVGWQKNHPRTTAPGRCVVMIAGRILRTGDMGLDFSESGLSEMLCSNYFQFICQISDTTLPNTATTTTPIKTTSTTTIQGEYIDKGSNEDDDDDEDGSEEDYQDQIEVNNKDILPSNTTKEVDGPCMRGFLCALNEPTLIVLYIASGITISVAIFAFIRCCYEQIIDYSYRYRTRKTEAEVLPLKPLDNPNKHSNNHGLHIYENC</sequence>
<dbReference type="PROSITE" id="PS50041">
    <property type="entry name" value="C_TYPE_LECTIN_2"/>
    <property type="match status" value="1"/>
</dbReference>
<accession>A0AAV2SJ57</accession>
<dbReference type="InterPro" id="IPR001304">
    <property type="entry name" value="C-type_lectin-like"/>
</dbReference>
<feature type="region of interest" description="Disordered" evidence="1">
    <location>
        <begin position="166"/>
        <end position="200"/>
    </location>
</feature>
<dbReference type="SMART" id="SM00034">
    <property type="entry name" value="CLECT"/>
    <property type="match status" value="1"/>
</dbReference>
<proteinExistence type="predicted"/>
<organism evidence="4 5">
    <name type="scientific">Meganyctiphanes norvegica</name>
    <name type="common">Northern krill</name>
    <name type="synonym">Thysanopoda norvegica</name>
    <dbReference type="NCBI Taxonomy" id="48144"/>
    <lineage>
        <taxon>Eukaryota</taxon>
        <taxon>Metazoa</taxon>
        <taxon>Ecdysozoa</taxon>
        <taxon>Arthropoda</taxon>
        <taxon>Crustacea</taxon>
        <taxon>Multicrustacea</taxon>
        <taxon>Malacostraca</taxon>
        <taxon>Eumalacostraca</taxon>
        <taxon>Eucarida</taxon>
        <taxon>Euphausiacea</taxon>
        <taxon>Euphausiidae</taxon>
        <taxon>Meganyctiphanes</taxon>
    </lineage>
</organism>
<dbReference type="SUPFAM" id="SSF56436">
    <property type="entry name" value="C-type lectin-like"/>
    <property type="match status" value="1"/>
</dbReference>
<evidence type="ECO:0000313" key="4">
    <source>
        <dbReference type="EMBL" id="CAL4206664.1"/>
    </source>
</evidence>
<dbReference type="PANTHER" id="PTHR45710:SF35">
    <property type="entry name" value="C-TYPE LECTIN DOMAIN FAMILY 2 MEMBER D"/>
    <property type="match status" value="1"/>
</dbReference>
<comment type="caution">
    <text evidence="4">The sequence shown here is derived from an EMBL/GenBank/DDBJ whole genome shotgun (WGS) entry which is preliminary data.</text>
</comment>
<feature type="compositionally biased region" description="Acidic residues" evidence="1">
    <location>
        <begin position="180"/>
        <end position="195"/>
    </location>
</feature>
<keyword evidence="5" id="KW-1185">Reference proteome</keyword>
<dbReference type="Pfam" id="PF00059">
    <property type="entry name" value="Lectin_C"/>
    <property type="match status" value="1"/>
</dbReference>
<evidence type="ECO:0000313" key="5">
    <source>
        <dbReference type="Proteomes" id="UP001497623"/>
    </source>
</evidence>
<evidence type="ECO:0000259" key="3">
    <source>
        <dbReference type="PROSITE" id="PS50041"/>
    </source>
</evidence>
<dbReference type="Gene3D" id="3.10.100.10">
    <property type="entry name" value="Mannose-Binding Protein A, subunit A"/>
    <property type="match status" value="1"/>
</dbReference>
<protein>
    <recommendedName>
        <fullName evidence="3">C-type lectin domain-containing protein</fullName>
    </recommendedName>
</protein>
<name>A0AAV2SJ57_MEGNR</name>
<dbReference type="PANTHER" id="PTHR45710">
    <property type="entry name" value="C-TYPE LECTIN DOMAIN-CONTAINING PROTEIN 180"/>
    <property type="match status" value="1"/>
</dbReference>
<evidence type="ECO:0000256" key="1">
    <source>
        <dbReference type="SAM" id="MobiDB-lite"/>
    </source>
</evidence>
<reference evidence="4 5" key="1">
    <citation type="submission" date="2024-05" db="EMBL/GenBank/DDBJ databases">
        <authorList>
            <person name="Wallberg A."/>
        </authorList>
    </citation>
    <scope>NUCLEOTIDE SEQUENCE [LARGE SCALE GENOMIC DNA]</scope>
</reference>
<dbReference type="Proteomes" id="UP001497623">
    <property type="component" value="Unassembled WGS sequence"/>
</dbReference>
<dbReference type="CDD" id="cd00037">
    <property type="entry name" value="CLECT"/>
    <property type="match status" value="1"/>
</dbReference>
<evidence type="ECO:0000256" key="2">
    <source>
        <dbReference type="SAM" id="Phobius"/>
    </source>
</evidence>
<feature type="transmembrane region" description="Helical" evidence="2">
    <location>
        <begin position="231"/>
        <end position="253"/>
    </location>
</feature>
<dbReference type="EMBL" id="CAXKWB010082137">
    <property type="protein sequence ID" value="CAL4206664.1"/>
    <property type="molecule type" value="Genomic_DNA"/>
</dbReference>
<feature type="non-terminal residue" evidence="4">
    <location>
        <position position="296"/>
    </location>
</feature>